<dbReference type="KEGG" id="mehf:MmiHf6_13960"/>
<gene>
    <name evidence="1" type="ORF">MmiHf6_13960</name>
</gene>
<dbReference type="AlphaFoldDB" id="A0AA96V0E8"/>
<dbReference type="Proteomes" id="UP001302978">
    <property type="component" value="Chromosome"/>
</dbReference>
<name>A0AA96V0E8_9EURY</name>
<proteinExistence type="predicted"/>
<accession>A0AA96V0E8</accession>
<sequence length="71" mass="8267">MNLMTRKEFNNGVSTELTYDSWTQRIENINTPNLQNLDYSFDEKGNIIEAFPTTFSMKTSISSMTIWTVCF</sequence>
<dbReference type="EMBL" id="CP131059">
    <property type="protein sequence ID" value="WNY24071.1"/>
    <property type="molecule type" value="Genomic_DNA"/>
</dbReference>
<evidence type="ECO:0000313" key="1">
    <source>
        <dbReference type="EMBL" id="WNY24071.1"/>
    </source>
</evidence>
<reference evidence="1 2" key="1">
    <citation type="submission" date="2023-07" db="EMBL/GenBank/DDBJ databases">
        <title>Closed genoem sequence of Methanomicrococcus sp. Hf6.</title>
        <authorList>
            <person name="Poehlein A."/>
            <person name="Protasov E."/>
            <person name="Platt K."/>
            <person name="Reeh H."/>
            <person name="Daniel R."/>
            <person name="Brune A."/>
        </authorList>
    </citation>
    <scope>NUCLEOTIDE SEQUENCE [LARGE SCALE GENOMIC DNA]</scope>
    <source>
        <strain evidence="1 2">Hf6</strain>
    </source>
</reference>
<keyword evidence="2" id="KW-1185">Reference proteome</keyword>
<protein>
    <recommendedName>
        <fullName evidence="3">RHS repeat protein</fullName>
    </recommendedName>
</protein>
<dbReference type="RefSeq" id="WP_316557242.1">
    <property type="nucleotide sequence ID" value="NZ_CP131059.1"/>
</dbReference>
<evidence type="ECO:0000313" key="2">
    <source>
        <dbReference type="Proteomes" id="UP001302978"/>
    </source>
</evidence>
<dbReference type="GeneID" id="85195984"/>
<organism evidence="1 2">
    <name type="scientific">Methanimicrococcus hongohii</name>
    <dbReference type="NCBI Taxonomy" id="3028295"/>
    <lineage>
        <taxon>Archaea</taxon>
        <taxon>Methanobacteriati</taxon>
        <taxon>Methanobacteriota</taxon>
        <taxon>Stenosarchaea group</taxon>
        <taxon>Methanomicrobia</taxon>
        <taxon>Methanosarcinales</taxon>
        <taxon>Methanosarcinaceae</taxon>
        <taxon>Methanimicrococcus</taxon>
    </lineage>
</organism>
<dbReference type="Gene3D" id="2.180.10.10">
    <property type="entry name" value="RHS repeat-associated core"/>
    <property type="match status" value="1"/>
</dbReference>
<evidence type="ECO:0008006" key="3">
    <source>
        <dbReference type="Google" id="ProtNLM"/>
    </source>
</evidence>